<evidence type="ECO:0000313" key="1">
    <source>
        <dbReference type="EMBL" id="HCB75449.1"/>
    </source>
</evidence>
<organism evidence="1 2">
    <name type="scientific">Sphingomonas bacterium</name>
    <dbReference type="NCBI Taxonomy" id="1895847"/>
    <lineage>
        <taxon>Bacteria</taxon>
        <taxon>Pseudomonadati</taxon>
        <taxon>Pseudomonadota</taxon>
        <taxon>Alphaproteobacteria</taxon>
        <taxon>Sphingomonadales</taxon>
        <taxon>Sphingomonadaceae</taxon>
        <taxon>Sphingomonas</taxon>
    </lineage>
</organism>
<comment type="caution">
    <text evidence="1">The sequence shown here is derived from an EMBL/GenBank/DDBJ whole genome shotgun (WGS) entry which is preliminary data.</text>
</comment>
<evidence type="ECO:0000313" key="2">
    <source>
        <dbReference type="Proteomes" id="UP000262699"/>
    </source>
</evidence>
<dbReference type="Proteomes" id="UP000262699">
    <property type="component" value="Unassembled WGS sequence"/>
</dbReference>
<dbReference type="Pfam" id="PF09650">
    <property type="entry name" value="PHA_gran_rgn"/>
    <property type="match status" value="1"/>
</dbReference>
<evidence type="ECO:0008006" key="3">
    <source>
        <dbReference type="Google" id="ProtNLM"/>
    </source>
</evidence>
<gene>
    <name evidence="1" type="ORF">DEP91_04635</name>
</gene>
<proteinExistence type="predicted"/>
<dbReference type="AlphaFoldDB" id="A0A3D0WA81"/>
<dbReference type="InterPro" id="IPR013433">
    <property type="entry name" value="PHA_gran_rgn"/>
</dbReference>
<name>A0A3D0WA81_9SPHN</name>
<reference evidence="1 2" key="1">
    <citation type="journal article" date="2018" name="Nat. Biotechnol.">
        <title>A standardized bacterial taxonomy based on genome phylogeny substantially revises the tree of life.</title>
        <authorList>
            <person name="Parks D.H."/>
            <person name="Chuvochina M."/>
            <person name="Waite D.W."/>
            <person name="Rinke C."/>
            <person name="Skarshewski A."/>
            <person name="Chaumeil P.A."/>
            <person name="Hugenholtz P."/>
        </authorList>
    </citation>
    <scope>NUCLEOTIDE SEQUENCE [LARGE SCALE GENOMIC DNA]</scope>
    <source>
        <strain evidence="1">UBA9015</strain>
    </source>
</reference>
<dbReference type="EMBL" id="DOYJ01000132">
    <property type="protein sequence ID" value="HCB75449.1"/>
    <property type="molecule type" value="Genomic_DNA"/>
</dbReference>
<protein>
    <recommendedName>
        <fullName evidence="3">Polyhydroxyalkanoic acid system protein</fullName>
    </recommendedName>
</protein>
<accession>A0A3D0WA81</accession>
<sequence>MSEPVTVEVPHNLSNDDLHGRIDRGIGKLGSMIPGGEVCEHHWENDRLMTFTLQAMGQRVGAKIELLEGRVRAELALPPMLAMFAGKIKAKLAETAPTLLK</sequence>